<feature type="domain" description="Nephrocystin 3-like N-terminal" evidence="3">
    <location>
        <begin position="283"/>
        <end position="445"/>
    </location>
</feature>
<evidence type="ECO:0000313" key="4">
    <source>
        <dbReference type="EMBL" id="PHH76533.1"/>
    </source>
</evidence>
<feature type="region of interest" description="Disordered" evidence="2">
    <location>
        <begin position="1"/>
        <end position="32"/>
    </location>
</feature>
<reference evidence="4 5" key="1">
    <citation type="submission" date="2017-06" db="EMBL/GenBank/DDBJ databases">
        <title>Ant-infecting Ophiocordyceps genomes reveal a high diversity of potential behavioral manipulation genes and a possible major role for enterotoxins.</title>
        <authorList>
            <person name="De Bekker C."/>
            <person name="Evans H.C."/>
            <person name="Brachmann A."/>
            <person name="Hughes D.P."/>
        </authorList>
    </citation>
    <scope>NUCLEOTIDE SEQUENCE [LARGE SCALE GENOMIC DNA]</scope>
    <source>
        <strain evidence="4 5">Map16</strain>
    </source>
</reference>
<dbReference type="Proteomes" id="UP000226431">
    <property type="component" value="Unassembled WGS sequence"/>
</dbReference>
<gene>
    <name evidence="4" type="ORF">CDD80_1439</name>
</gene>
<sequence length="870" mass="97655">MSEPLDQSLPEGASDPLKMDDQQVTSPSESPVSYDDELAQLWDAAYERVRVDFPNLWKSWRRCLGDEEIKHQGVNYSLSDNMSAHVQSMKQELERWLSKTNGITNSHDHALIARLSRKYAGASTCWIAAYLASESCNTGDMVSSPLAREAQRSLLLILFKLQCYCELPRQMTSHGCEDEKEKSRLKYVLLDLYTAVLAFAFTLCGTEEIEQELGPQLAFVDRLNDMFSADGDVDSAKTTQSRDAPMDLDIADPQSPLPHLRTESSCGKSIQERLCTTPEYSALWDWEWEENNQLLCISGEPGAGKTEVLASIVRHMVSETEISRADVYHCFCGSGEESKDNVASVIHSLTEQIIERHPRLKDLLKRKARSLERTDFSTVLDFPAICDVFHQMITSDLFKRAFIVIDSVDECWTDNAEPIGKSSLDCLLKLIWSTGPSRQVRWLISVDSANVGGWLDSNWLHLGLGSITGCLRPAIEEHAANRMSETVPHAGEDSVQEKLRCVQAKLVEKSCDNFLWIDLACLTIQSHDAPCDALQILDRLPKGLQSLYQHALDDMASQPSNDTCKQVLYACALASRPLRLSELNDLLCLPAQVDLRDLIVKKCVTFLALRDDRAYFVNNSARVFLQTAAKKEGVVSDVHGRMTQGCLKLLSTLFGDQDIVGASSHYAVDHWMTHFCGIEPGETNIELVATLLENFLLEWLESISLIRRPSQAILKMLNVEASLKMSPGPPRLKVKNSLLFYPSRSDIKQRLLRSNFPRLMTDALVEPTLSFEELNIEWQGLDGNCYYSPDGRFIVAPVRSKVLHFWDARTGEVQNTITAKDSIDDWLSTRPKINTDVDAKAQDPEGVGLRLDLHYHGGIRKVPVVPLLCE</sequence>
<evidence type="ECO:0000259" key="3">
    <source>
        <dbReference type="Pfam" id="PF24883"/>
    </source>
</evidence>
<feature type="compositionally biased region" description="Polar residues" evidence="2">
    <location>
        <begin position="22"/>
        <end position="31"/>
    </location>
</feature>
<evidence type="ECO:0000256" key="1">
    <source>
        <dbReference type="ARBA" id="ARBA00022737"/>
    </source>
</evidence>
<protein>
    <recommendedName>
        <fullName evidence="3">Nephrocystin 3-like N-terminal domain-containing protein</fullName>
    </recommendedName>
</protein>
<dbReference type="STRING" id="2004952.A0A2C5Z9I0"/>
<keyword evidence="1" id="KW-0677">Repeat</keyword>
<dbReference type="OrthoDB" id="194358at2759"/>
<dbReference type="InterPro" id="IPR056884">
    <property type="entry name" value="NPHP3-like_N"/>
</dbReference>
<evidence type="ECO:0000256" key="2">
    <source>
        <dbReference type="SAM" id="MobiDB-lite"/>
    </source>
</evidence>
<evidence type="ECO:0000313" key="5">
    <source>
        <dbReference type="Proteomes" id="UP000226431"/>
    </source>
</evidence>
<dbReference type="EMBL" id="NJES01000159">
    <property type="protein sequence ID" value="PHH76533.1"/>
    <property type="molecule type" value="Genomic_DNA"/>
</dbReference>
<name>A0A2C5Z9I0_9HYPO</name>
<feature type="region of interest" description="Disordered" evidence="2">
    <location>
        <begin position="234"/>
        <end position="254"/>
    </location>
</feature>
<dbReference type="SUPFAM" id="SSF52540">
    <property type="entry name" value="P-loop containing nucleoside triphosphate hydrolases"/>
    <property type="match status" value="1"/>
</dbReference>
<dbReference type="AlphaFoldDB" id="A0A2C5Z9I0"/>
<dbReference type="Gene3D" id="3.40.50.300">
    <property type="entry name" value="P-loop containing nucleotide triphosphate hydrolases"/>
    <property type="match status" value="1"/>
</dbReference>
<dbReference type="PANTHER" id="PTHR10039:SF17">
    <property type="entry name" value="FUNGAL STAND N-TERMINAL GOODBYE DOMAIN-CONTAINING PROTEIN-RELATED"/>
    <property type="match status" value="1"/>
</dbReference>
<accession>A0A2C5Z9I0</accession>
<dbReference type="InterPro" id="IPR027417">
    <property type="entry name" value="P-loop_NTPase"/>
</dbReference>
<dbReference type="PANTHER" id="PTHR10039">
    <property type="entry name" value="AMELOGENIN"/>
    <property type="match status" value="1"/>
</dbReference>
<dbReference type="Pfam" id="PF24883">
    <property type="entry name" value="NPHP3_N"/>
    <property type="match status" value="1"/>
</dbReference>
<comment type="caution">
    <text evidence="4">The sequence shown here is derived from an EMBL/GenBank/DDBJ whole genome shotgun (WGS) entry which is preliminary data.</text>
</comment>
<proteinExistence type="predicted"/>
<keyword evidence="5" id="KW-1185">Reference proteome</keyword>
<organism evidence="4 5">
    <name type="scientific">Ophiocordyceps camponoti-rufipedis</name>
    <dbReference type="NCBI Taxonomy" id="2004952"/>
    <lineage>
        <taxon>Eukaryota</taxon>
        <taxon>Fungi</taxon>
        <taxon>Dikarya</taxon>
        <taxon>Ascomycota</taxon>
        <taxon>Pezizomycotina</taxon>
        <taxon>Sordariomycetes</taxon>
        <taxon>Hypocreomycetidae</taxon>
        <taxon>Hypocreales</taxon>
        <taxon>Ophiocordycipitaceae</taxon>
        <taxon>Ophiocordyceps</taxon>
    </lineage>
</organism>